<accession>A0AA97GUB4</accession>
<keyword evidence="1" id="KW-1133">Transmembrane helix</keyword>
<sequence>MLQPGDKKVLAKLTAAVAVVVVAIAALTTVLVVTDDDTDPLPTVSVQAGDDLVRAEPDYWCEIDMTGCRPADPRRAQALPVNVQRAPAPIGSTVLVSVPHEIADGPWMAIAQYATPRGTYRVFDVERSDSTFTKKFVSRPGAVLLGIQVWSVSTVLQDAPDGMDSLDGSILMRGTYTIDTVPDGFKIPNTTELEDRRT</sequence>
<evidence type="ECO:0008006" key="3">
    <source>
        <dbReference type="Google" id="ProtNLM"/>
    </source>
</evidence>
<keyword evidence="1" id="KW-0812">Transmembrane</keyword>
<reference evidence="2" key="1">
    <citation type="submission" date="2023-06" db="EMBL/GenBank/DDBJ databases">
        <title>Gordonia sp. nov. and Pseudochrobactrum sp. nov., two species isolated from the burying beetle Nicrophorus vespilloides.</title>
        <authorList>
            <person name="Poehlein A."/>
            <person name="Guzman J."/>
            <person name="Daniel R."/>
            <person name="Vilcinskas A."/>
        </authorList>
    </citation>
    <scope>NUCLEOTIDE SEQUENCE</scope>
    <source>
        <strain evidence="2">MP11Mi</strain>
    </source>
</reference>
<feature type="transmembrane region" description="Helical" evidence="1">
    <location>
        <begin position="9"/>
        <end position="33"/>
    </location>
</feature>
<evidence type="ECO:0000313" key="2">
    <source>
        <dbReference type="EMBL" id="WOC12923.1"/>
    </source>
</evidence>
<gene>
    <name evidence="2" type="ORF">MP11Mi_20190</name>
</gene>
<evidence type="ECO:0000256" key="1">
    <source>
        <dbReference type="SAM" id="Phobius"/>
    </source>
</evidence>
<dbReference type="RefSeq" id="WP_420038785.1">
    <property type="nucleotide sequence ID" value="NZ_CP128986.1"/>
</dbReference>
<dbReference type="InterPro" id="IPR024495">
    <property type="entry name" value="DUF2771"/>
</dbReference>
<dbReference type="EMBL" id="CP128986">
    <property type="protein sequence ID" value="WOC12923.1"/>
    <property type="molecule type" value="Genomic_DNA"/>
</dbReference>
<name>A0AA97GUB4_9ACTN</name>
<organism evidence="2">
    <name type="scientific">Gordonia sp. MP11Mi</name>
    <dbReference type="NCBI Taxonomy" id="3022769"/>
    <lineage>
        <taxon>Bacteria</taxon>
        <taxon>Bacillati</taxon>
        <taxon>Actinomycetota</taxon>
        <taxon>Actinomycetes</taxon>
        <taxon>Mycobacteriales</taxon>
        <taxon>Gordoniaceae</taxon>
        <taxon>Gordonia</taxon>
    </lineage>
</organism>
<keyword evidence="1" id="KW-0472">Membrane</keyword>
<dbReference type="Pfam" id="PF10969">
    <property type="entry name" value="DUF2771"/>
    <property type="match status" value="1"/>
</dbReference>
<dbReference type="AlphaFoldDB" id="A0AA97GUB4"/>
<protein>
    <recommendedName>
        <fullName evidence="3">DUF2771 family protein</fullName>
    </recommendedName>
</protein>
<proteinExistence type="predicted"/>